<name>A0ABW9YRF1_9HYPH</name>
<dbReference type="InterPro" id="IPR011990">
    <property type="entry name" value="TPR-like_helical_dom_sf"/>
</dbReference>
<evidence type="ECO:0000313" key="5">
    <source>
        <dbReference type="Proteomes" id="UP000818323"/>
    </source>
</evidence>
<evidence type="ECO:0000259" key="3">
    <source>
        <dbReference type="PROSITE" id="PS50208"/>
    </source>
</evidence>
<dbReference type="Proteomes" id="UP000818323">
    <property type="component" value="Unassembled WGS sequence"/>
</dbReference>
<protein>
    <recommendedName>
        <fullName evidence="3">Caspase family p20 domain-containing protein</fullName>
    </recommendedName>
</protein>
<dbReference type="InterPro" id="IPR029030">
    <property type="entry name" value="Caspase-like_dom_sf"/>
</dbReference>
<dbReference type="InterPro" id="IPR011600">
    <property type="entry name" value="Pept_C14_caspase"/>
</dbReference>
<dbReference type="PANTHER" id="PTHR22576:SF37">
    <property type="entry name" value="MUCOSA-ASSOCIATED LYMPHOID TISSUE LYMPHOMA TRANSLOCATION PROTEIN 1"/>
    <property type="match status" value="1"/>
</dbReference>
<accession>A0ABW9YRF1</accession>
<feature type="compositionally biased region" description="Basic and acidic residues" evidence="1">
    <location>
        <begin position="680"/>
        <end position="730"/>
    </location>
</feature>
<dbReference type="RefSeq" id="WP_161723213.1">
    <property type="nucleotide sequence ID" value="NZ_JAAAXJ010000001.1"/>
</dbReference>
<evidence type="ECO:0000256" key="1">
    <source>
        <dbReference type="SAM" id="MobiDB-lite"/>
    </source>
</evidence>
<feature type="domain" description="Caspase family p20" evidence="3">
    <location>
        <begin position="51"/>
        <end position="107"/>
    </location>
</feature>
<dbReference type="InterPro" id="IPR052039">
    <property type="entry name" value="Caspase-related_regulators"/>
</dbReference>
<feature type="signal peptide" evidence="2">
    <location>
        <begin position="1"/>
        <end position="24"/>
    </location>
</feature>
<reference evidence="4 5" key="1">
    <citation type="submission" date="2020-01" db="EMBL/GenBank/DDBJ databases">
        <title>Microvirga sp. nov., an arsenate reduction bacterium isolated from Tibet hotspring sediments.</title>
        <authorList>
            <person name="Yuan C.-G."/>
        </authorList>
    </citation>
    <scope>NUCLEOTIDE SEQUENCE [LARGE SCALE GENOMIC DNA]</scope>
    <source>
        <strain evidence="4 5">SYSU G3D203</strain>
    </source>
</reference>
<sequence>MSSLKRAVVFAAFALMAAFGQASAALAQDRLALVVGQGAYGGRGLPTTVNDAGLIAQTLTSAGFEVIQGRDLNANDLRALVRSFLDKAQGLEPGSAIAVYLAGHGVQLEGENYLLPVDARIERDVDVPIEGFRLSDLVRSLERSPAQLRIVVADMARDYPLAATGEPVAKGLALMEPPAGFLMAFSSAPNIVAADGPGPYGAYATALAEMIRQPGLPLDEVFARTRLRTHEATNGLQIPWHATNLGGASFVFFEPAEASARPLVREVRRIEDVPPEEAYAIAVERDTIPAYQDFLRRYPDHRLARRVTALLAARREAVIWRRTLVRNTREAYWTYLRHYPNGPHAADARRRLARLSAPFAPPQVFEEVVYEDLPPLPEVERIEVVEVVTIIRDVPAPRPPVYLLPPRDEDEDFITIIREPPPPPVMAGVLPIPVAIPVPYRARPPRWFYQPIAPVTPRGPMAIPVAAPPVFDALMGGGGPRPRRAPRPEQPQVPRQPGLAAPVRPLPVAVDPRGPREERGVRPGTPVTRPASLPARPIPLLDPRMPRPPVDDGQAERRDRRPVLRDLEQRAPRPEAPVRDAVRPRDPRLDAGEILPREPRPDRPRLGVERPDRERIERDLERRDAARPLRPGLDRPGFMQPVPEERRPRREADVPRPRLERPDAAERPGRDNPVRAMRPSFDEPRPDRPVRIEPRGNDDARRDERAERRLRQLQEERFMSRPVPRAERPEAPAFQPRPMPRFEAPVERPRPPRLDVQRAFPEAPRPMAQPRPERMDRPQFRPEPSGGGRPNRGDDGPRCRPGRPCPEVR</sequence>
<feature type="compositionally biased region" description="Basic and acidic residues" evidence="1">
    <location>
        <begin position="744"/>
        <end position="756"/>
    </location>
</feature>
<dbReference type="PROSITE" id="PS50208">
    <property type="entry name" value="CASPASE_P20"/>
    <property type="match status" value="1"/>
</dbReference>
<feature type="chain" id="PRO_5046324729" description="Caspase family p20 domain-containing protein" evidence="2">
    <location>
        <begin position="25"/>
        <end position="809"/>
    </location>
</feature>
<gene>
    <name evidence="4" type="ORF">GR303_00115</name>
</gene>
<feature type="compositionally biased region" description="Basic and acidic residues" evidence="1">
    <location>
        <begin position="643"/>
        <end position="673"/>
    </location>
</feature>
<dbReference type="Pfam" id="PF00656">
    <property type="entry name" value="Peptidase_C14"/>
    <property type="match status" value="1"/>
</dbReference>
<proteinExistence type="predicted"/>
<keyword evidence="5" id="KW-1185">Reference proteome</keyword>
<dbReference type="Gene3D" id="1.25.40.10">
    <property type="entry name" value="Tetratricopeptide repeat domain"/>
    <property type="match status" value="1"/>
</dbReference>
<keyword evidence="2" id="KW-0732">Signal</keyword>
<evidence type="ECO:0000256" key="2">
    <source>
        <dbReference type="SAM" id="SignalP"/>
    </source>
</evidence>
<feature type="compositionally biased region" description="Basic and acidic residues" evidence="1">
    <location>
        <begin position="771"/>
        <end position="780"/>
    </location>
</feature>
<dbReference type="InterPro" id="IPR001309">
    <property type="entry name" value="Pept_C14_p20"/>
</dbReference>
<dbReference type="PANTHER" id="PTHR22576">
    <property type="entry name" value="MUCOSA ASSOCIATED LYMPHOID TISSUE LYMPHOMA TRANSLOCATION PROTEIN 1/PARACASPASE"/>
    <property type="match status" value="1"/>
</dbReference>
<evidence type="ECO:0000313" key="4">
    <source>
        <dbReference type="EMBL" id="NBJ22762.1"/>
    </source>
</evidence>
<dbReference type="Gene3D" id="3.40.50.1460">
    <property type="match status" value="1"/>
</dbReference>
<dbReference type="EMBL" id="JAAAXJ010000001">
    <property type="protein sequence ID" value="NBJ22762.1"/>
    <property type="molecule type" value="Genomic_DNA"/>
</dbReference>
<feature type="region of interest" description="Disordered" evidence="1">
    <location>
        <begin position="473"/>
        <end position="809"/>
    </location>
</feature>
<organism evidence="4 5">
    <name type="scientific">Microvirga arsenatis</name>
    <dbReference type="NCBI Taxonomy" id="2692265"/>
    <lineage>
        <taxon>Bacteria</taxon>
        <taxon>Pseudomonadati</taxon>
        <taxon>Pseudomonadota</taxon>
        <taxon>Alphaproteobacteria</taxon>
        <taxon>Hyphomicrobiales</taxon>
        <taxon>Methylobacteriaceae</taxon>
        <taxon>Microvirga</taxon>
    </lineage>
</organism>
<feature type="compositionally biased region" description="Basic and acidic residues" evidence="1">
    <location>
        <begin position="554"/>
        <end position="627"/>
    </location>
</feature>
<dbReference type="SUPFAM" id="SSF52129">
    <property type="entry name" value="Caspase-like"/>
    <property type="match status" value="1"/>
</dbReference>
<comment type="caution">
    <text evidence="4">The sequence shown here is derived from an EMBL/GenBank/DDBJ whole genome shotgun (WGS) entry which is preliminary data.</text>
</comment>